<evidence type="ECO:0000313" key="1">
    <source>
        <dbReference type="EMBL" id="MCA9755799.1"/>
    </source>
</evidence>
<dbReference type="Proteomes" id="UP000739538">
    <property type="component" value="Unassembled WGS sequence"/>
</dbReference>
<comment type="caution">
    <text evidence="1">The sequence shown here is derived from an EMBL/GenBank/DDBJ whole genome shotgun (WGS) entry which is preliminary data.</text>
</comment>
<accession>A0A956NAW7</accession>
<gene>
    <name evidence="1" type="ORF">KDA27_08365</name>
</gene>
<reference evidence="1" key="1">
    <citation type="submission" date="2020-04" db="EMBL/GenBank/DDBJ databases">
        <authorList>
            <person name="Zhang T."/>
        </authorList>
    </citation>
    <scope>NUCLEOTIDE SEQUENCE</scope>
    <source>
        <strain evidence="1">HKST-UBA02</strain>
    </source>
</reference>
<proteinExistence type="predicted"/>
<name>A0A956NAW7_UNCEI</name>
<protein>
    <submittedName>
        <fullName evidence="1">Uncharacterized protein</fullName>
    </submittedName>
</protein>
<reference evidence="1" key="2">
    <citation type="journal article" date="2021" name="Microbiome">
        <title>Successional dynamics and alternative stable states in a saline activated sludge microbial community over 9 years.</title>
        <authorList>
            <person name="Wang Y."/>
            <person name="Ye J."/>
            <person name="Ju F."/>
            <person name="Liu L."/>
            <person name="Boyd J.A."/>
            <person name="Deng Y."/>
            <person name="Parks D.H."/>
            <person name="Jiang X."/>
            <person name="Yin X."/>
            <person name="Woodcroft B.J."/>
            <person name="Tyson G.W."/>
            <person name="Hugenholtz P."/>
            <person name="Polz M.F."/>
            <person name="Zhang T."/>
        </authorList>
    </citation>
    <scope>NUCLEOTIDE SEQUENCE</scope>
    <source>
        <strain evidence="1">HKST-UBA02</strain>
    </source>
</reference>
<sequence length="268" mass="28566">MQPETRIPKSKHPRNARAATSLLLYASVFAALWSCFPSARTLADPHTIATLSEQAIIFINDELLLPPYIISQSDSSVSINGQILGRLPSPRPTQDVTGVDSLFRASGRVATSLYDAGGDLSAVTDSTASFLRRSSLLDSVAIIGLGIISAYSGGFPTGSIELDVESGLHANTPIPAAETLAGFRTLAETLTRNPGFSVITQSSSTLIPASHRFYQTAFQEFTAAPAADESQLEHWTGVYVTPAMARSAHDRLGASYIENPSGTGRRNR</sequence>
<dbReference type="EMBL" id="JAGQHS010000032">
    <property type="protein sequence ID" value="MCA9755799.1"/>
    <property type="molecule type" value="Genomic_DNA"/>
</dbReference>
<dbReference type="AlphaFoldDB" id="A0A956NAW7"/>
<organism evidence="1 2">
    <name type="scientific">Eiseniibacteriota bacterium</name>
    <dbReference type="NCBI Taxonomy" id="2212470"/>
    <lineage>
        <taxon>Bacteria</taxon>
        <taxon>Candidatus Eiseniibacteriota</taxon>
    </lineage>
</organism>
<evidence type="ECO:0000313" key="2">
    <source>
        <dbReference type="Proteomes" id="UP000739538"/>
    </source>
</evidence>